<evidence type="ECO:0000313" key="1">
    <source>
        <dbReference type="EMBL" id="GMQ64061.1"/>
    </source>
</evidence>
<comment type="caution">
    <text evidence="1">The sequence shown here is derived from an EMBL/GenBank/DDBJ whole genome shotgun (WGS) entry which is preliminary data.</text>
</comment>
<sequence length="110" mass="12612">MRYALIKNNIIENIIVADYTMANMIGNQDGYDEVINCDNYPVSVEDIYEDGSFLTSKDYVDEEGRVLIPKRTVIQRDTTSEEKYSMLKAENTNMQEIIDQLLIDCLMGGE</sequence>
<reference evidence="1" key="1">
    <citation type="submission" date="2023-09" db="EMBL/GenBank/DDBJ databases">
        <title>Vallitalea sediminicola and Vallitalea maricola sp. nov., anaerobic bacteria isolated from marine sediment.</title>
        <authorList>
            <person name="Hirano S."/>
            <person name="Maeda A."/>
            <person name="Terahara T."/>
            <person name="Mori K."/>
            <person name="Hamada M."/>
            <person name="Matsumoto R."/>
            <person name="Kobayashi T."/>
        </authorList>
    </citation>
    <scope>NUCLEOTIDE SEQUENCE</scope>
    <source>
        <strain evidence="1">AN17-2</strain>
    </source>
</reference>
<evidence type="ECO:0000313" key="2">
    <source>
        <dbReference type="Proteomes" id="UP001374599"/>
    </source>
</evidence>
<dbReference type="Proteomes" id="UP001374599">
    <property type="component" value="Unassembled WGS sequence"/>
</dbReference>
<gene>
    <name evidence="1" type="ORF">AN2V17_32980</name>
</gene>
<accession>A0ACB5UM75</accession>
<keyword evidence="2" id="KW-1185">Reference proteome</keyword>
<organism evidence="1 2">
    <name type="scientific">Vallitalea maricola</name>
    <dbReference type="NCBI Taxonomy" id="3074433"/>
    <lineage>
        <taxon>Bacteria</taxon>
        <taxon>Bacillati</taxon>
        <taxon>Bacillota</taxon>
        <taxon>Clostridia</taxon>
        <taxon>Lachnospirales</taxon>
        <taxon>Vallitaleaceae</taxon>
        <taxon>Vallitalea</taxon>
    </lineage>
</organism>
<name>A0ACB5UM75_9FIRM</name>
<protein>
    <submittedName>
        <fullName evidence="1">Uncharacterized protein</fullName>
    </submittedName>
</protein>
<dbReference type="EMBL" id="BTPU01000060">
    <property type="protein sequence ID" value="GMQ64061.1"/>
    <property type="molecule type" value="Genomic_DNA"/>
</dbReference>
<proteinExistence type="predicted"/>